<evidence type="ECO:0000313" key="3">
    <source>
        <dbReference type="Proteomes" id="UP000295497"/>
    </source>
</evidence>
<gene>
    <name evidence="2" type="ORF">SOCE836_028120</name>
</gene>
<protein>
    <submittedName>
        <fullName evidence="2">Bilirubin oxidase</fullName>
        <ecNumber evidence="2">1.3.3.5</ecNumber>
    </submittedName>
</protein>
<name>A0A4P2QLQ3_SORCE</name>
<evidence type="ECO:0000313" key="2">
    <source>
        <dbReference type="EMBL" id="AUX30701.1"/>
    </source>
</evidence>
<evidence type="ECO:0000259" key="1">
    <source>
        <dbReference type="Pfam" id="PF07731"/>
    </source>
</evidence>
<dbReference type="AlphaFoldDB" id="A0A4P2QLQ3"/>
<dbReference type="EC" id="1.3.3.5" evidence="2"/>
<dbReference type="InterPro" id="IPR006311">
    <property type="entry name" value="TAT_signal"/>
</dbReference>
<organism evidence="2 3">
    <name type="scientific">Sorangium cellulosum</name>
    <name type="common">Polyangium cellulosum</name>
    <dbReference type="NCBI Taxonomy" id="56"/>
    <lineage>
        <taxon>Bacteria</taxon>
        <taxon>Pseudomonadati</taxon>
        <taxon>Myxococcota</taxon>
        <taxon>Polyangia</taxon>
        <taxon>Polyangiales</taxon>
        <taxon>Polyangiaceae</taxon>
        <taxon>Sorangium</taxon>
    </lineage>
</organism>
<dbReference type="EMBL" id="CP012672">
    <property type="protein sequence ID" value="AUX30701.1"/>
    <property type="molecule type" value="Genomic_DNA"/>
</dbReference>
<dbReference type="Proteomes" id="UP000295497">
    <property type="component" value="Chromosome"/>
</dbReference>
<dbReference type="GO" id="GO:0005507">
    <property type="term" value="F:copper ion binding"/>
    <property type="evidence" value="ECO:0007669"/>
    <property type="project" value="InterPro"/>
</dbReference>
<dbReference type="GO" id="GO:0047705">
    <property type="term" value="F:bilirubin oxidase activity"/>
    <property type="evidence" value="ECO:0007669"/>
    <property type="project" value="UniProtKB-EC"/>
</dbReference>
<dbReference type="Gene3D" id="2.60.40.420">
    <property type="entry name" value="Cupredoxins - blue copper proteins"/>
    <property type="match status" value="3"/>
</dbReference>
<reference evidence="2 3" key="1">
    <citation type="submission" date="2015-09" db="EMBL/GenBank/DDBJ databases">
        <title>Sorangium comparison.</title>
        <authorList>
            <person name="Zaburannyi N."/>
            <person name="Bunk B."/>
            <person name="Overmann J."/>
            <person name="Mueller R."/>
        </authorList>
    </citation>
    <scope>NUCLEOTIDE SEQUENCE [LARGE SCALE GENOMIC DNA]</scope>
    <source>
        <strain evidence="2 3">So ce836</strain>
    </source>
</reference>
<dbReference type="RefSeq" id="WP_237245291.1">
    <property type="nucleotide sequence ID" value="NZ_CP012672.1"/>
</dbReference>
<dbReference type="PANTHER" id="PTHR48267:SF1">
    <property type="entry name" value="BILIRUBIN OXIDASE"/>
    <property type="match status" value="1"/>
</dbReference>
<feature type="domain" description="Plastocyanin-like" evidence="1">
    <location>
        <begin position="553"/>
        <end position="645"/>
    </location>
</feature>
<dbReference type="PANTHER" id="PTHR48267">
    <property type="entry name" value="CUPREDOXIN SUPERFAMILY PROTEIN"/>
    <property type="match status" value="1"/>
</dbReference>
<proteinExistence type="predicted"/>
<dbReference type="SUPFAM" id="SSF49503">
    <property type="entry name" value="Cupredoxins"/>
    <property type="match status" value="3"/>
</dbReference>
<dbReference type="InterPro" id="IPR011706">
    <property type="entry name" value="Cu-oxidase_C"/>
</dbReference>
<accession>A0A4P2QLQ3</accession>
<dbReference type="Pfam" id="PF07731">
    <property type="entry name" value="Cu-oxidase_2"/>
    <property type="match status" value="1"/>
</dbReference>
<dbReference type="InterPro" id="IPR008972">
    <property type="entry name" value="Cupredoxin"/>
</dbReference>
<dbReference type="CDD" id="cd13868">
    <property type="entry name" value="CuRO_2_CotA_like"/>
    <property type="match status" value="1"/>
</dbReference>
<dbReference type="PROSITE" id="PS51318">
    <property type="entry name" value="TAT"/>
    <property type="match status" value="1"/>
</dbReference>
<keyword evidence="2" id="KW-0560">Oxidoreductase</keyword>
<sequence length="647" mass="72855">MSSLNRRLLLKYGLTATGGLLLFRREGVALASVGECAFVPESAPTLRGRDIPKYRLPLLIPPVMPEAQGRIGHDAPVDHYEIAVRQIRQRVLPPDFPLTTVWAYGSARHPETFSYPGWTIEARWRKPVRVTWINDLTHPRTGRFLPHLFTVDPTLHWANPPGGVDGRDMAPRFSGPCPPDPYRGPVPIVTHLHGTTPVEQESDGYPEAWFLPKAENIPRGFARTGTFYDIFRRTSRLGRLWEPGTAVFEYLNRQRPTTLWYHDHTLGITRLNVYAGLAGFYLLRGGPDDLPKGVLPGPAPRPGDRPGAEVFEIPLVIQDRSFNADGSLFYPKSRGLPPELAEDLYKPNGPVPPYWVPEFLGNAMVVNGRTWPFLEVERRRYRFRVLNGSNTRLLILRMSNELPFWVIGSDEGFLPRPVQTNELLIGPAERWDFIVDFSRVPVGTEILLLNVGPETHGGMPGMSAVADPNTTGQVMQFRVKEATSRDTSTPPERLALPAFDPLGDEEAIRRVSMNQEVLEGVGTIRNLLGIVDAAGRPVPLHWDDPITEKPDVDEIELWELYNFTGEDHPIHLHNARFQVVNRQVLDQSAPPEPPFPGEEGFKDTVGALAGQITRIKVKFGSPGRFVWHCHILEHEDHEMMRPLLIKR</sequence>
<dbReference type="InterPro" id="IPR045087">
    <property type="entry name" value="Cu-oxidase_fam"/>
</dbReference>
<dbReference type="CDD" id="cd13844">
    <property type="entry name" value="CuRO_1_BOD_CotA_like"/>
    <property type="match status" value="1"/>
</dbReference>